<feature type="compositionally biased region" description="Low complexity" evidence="1">
    <location>
        <begin position="40"/>
        <end position="51"/>
    </location>
</feature>
<evidence type="ECO:0000259" key="2">
    <source>
        <dbReference type="Pfam" id="PF14488"/>
    </source>
</evidence>
<dbReference type="InterPro" id="IPR027849">
    <property type="entry name" value="DUF4434"/>
</dbReference>
<organism evidence="3 4">
    <name type="scientific">Sphaerisporangium flaviroseum</name>
    <dbReference type="NCBI Taxonomy" id="509199"/>
    <lineage>
        <taxon>Bacteria</taxon>
        <taxon>Bacillati</taxon>
        <taxon>Actinomycetota</taxon>
        <taxon>Actinomycetes</taxon>
        <taxon>Streptosporangiales</taxon>
        <taxon>Streptosporangiaceae</taxon>
        <taxon>Sphaerisporangium</taxon>
    </lineage>
</organism>
<feature type="region of interest" description="Disordered" evidence="1">
    <location>
        <begin position="28"/>
        <end position="53"/>
    </location>
</feature>
<dbReference type="EMBL" id="BAAAZR010000001">
    <property type="protein sequence ID" value="GAA3790939.1"/>
    <property type="molecule type" value="Genomic_DNA"/>
</dbReference>
<dbReference type="RefSeq" id="WP_344934145.1">
    <property type="nucleotide sequence ID" value="NZ_BAAAZR010000001.1"/>
</dbReference>
<evidence type="ECO:0000256" key="1">
    <source>
        <dbReference type="SAM" id="MobiDB-lite"/>
    </source>
</evidence>
<evidence type="ECO:0000313" key="4">
    <source>
        <dbReference type="Proteomes" id="UP001500888"/>
    </source>
</evidence>
<evidence type="ECO:0000313" key="3">
    <source>
        <dbReference type="EMBL" id="GAA3790939.1"/>
    </source>
</evidence>
<dbReference type="Proteomes" id="UP001500888">
    <property type="component" value="Unassembled WGS sequence"/>
</dbReference>
<accession>A0ABP7HEN7</accession>
<dbReference type="Gene3D" id="3.20.20.80">
    <property type="entry name" value="Glycosidases"/>
    <property type="match status" value="1"/>
</dbReference>
<name>A0ABP7HEN7_9ACTN</name>
<keyword evidence="4" id="KW-1185">Reference proteome</keyword>
<proteinExistence type="predicted"/>
<dbReference type="Pfam" id="PF14488">
    <property type="entry name" value="DUF4434"/>
    <property type="match status" value="1"/>
</dbReference>
<comment type="caution">
    <text evidence="3">The sequence shown here is derived from an EMBL/GenBank/DDBJ whole genome shotgun (WGS) entry which is preliminary data.</text>
</comment>
<reference evidence="4" key="1">
    <citation type="journal article" date="2019" name="Int. J. Syst. Evol. Microbiol.">
        <title>The Global Catalogue of Microorganisms (GCM) 10K type strain sequencing project: providing services to taxonomists for standard genome sequencing and annotation.</title>
        <authorList>
            <consortium name="The Broad Institute Genomics Platform"/>
            <consortium name="The Broad Institute Genome Sequencing Center for Infectious Disease"/>
            <person name="Wu L."/>
            <person name="Ma J."/>
        </authorList>
    </citation>
    <scope>NUCLEOTIDE SEQUENCE [LARGE SCALE GENOMIC DNA]</scope>
    <source>
        <strain evidence="4">JCM 16908</strain>
    </source>
</reference>
<feature type="domain" description="DUF4434" evidence="2">
    <location>
        <begin position="220"/>
        <end position="483"/>
    </location>
</feature>
<feature type="compositionally biased region" description="Polar residues" evidence="1">
    <location>
        <begin position="28"/>
        <end position="39"/>
    </location>
</feature>
<sequence length="602" mass="65206">MRGLTLLLGAALLAAVAAMVIVLPDSSGGSRTATTTPVQKTKSGSPTPSTSVFSDPCGTFDTTTPTPYAVTGYWLVPTSDHCTWRSQLQAIHQVGGDTVVRLGFGLQPRAVDDDGQVLAAQGGEPDPRYQRCQENGMTCVQAAESALKAANPGNRITWTYVYRTDEAFGPGLFRCPQMEHTITVGGDVYYRVLAPDDGSDDPTCDFTSKGRGYHLILVNGAAKDSLTEILDLADRFAMKVFPALPLAPRDRVEPTKADPRHIGTLTTLTRRVLQDYGDRFNDRSSLGGVYQPFELQLRDWPDPTVVTTLQVYAEQHDIVQQELPGKPIMVSPYLDGRRGKKFTSTPEQVKRGFKVLARTGVGIIAPQDSRGTGKVGLYWPNLKGQPVDDRLKPVVGDTSYGKAYYGATRDYYRAMSSALNELRAEGDDVQLWANVEAFEPTGDGACEAGGKRGATDKKRLDAAVTFTGPYVSKIISYKWSSFFTCGSPTLAEEVAEDWDRPIPIQALAAGRDAKEGIEVRGYNLARGKVTLSWFGGEDPIEADSATVGWSDTTPISGLPGAVQKIWVPVDWSTVPAGGWVRVDVTSLDGRQSHAPVYLNRGA</sequence>
<gene>
    <name evidence="3" type="ORF">GCM10022226_07430</name>
</gene>
<protein>
    <recommendedName>
        <fullName evidence="2">DUF4434 domain-containing protein</fullName>
    </recommendedName>
</protein>